<dbReference type="InterPro" id="IPR011333">
    <property type="entry name" value="SKP1/BTB/POZ_sf"/>
</dbReference>
<dbReference type="PANTHER" id="PTHR24413">
    <property type="entry name" value="SPECKLE-TYPE POZ PROTEIN"/>
    <property type="match status" value="1"/>
</dbReference>
<evidence type="ECO:0000259" key="1">
    <source>
        <dbReference type="PROSITE" id="PS50097"/>
    </source>
</evidence>
<accession>T1JV82</accession>
<dbReference type="InterPro" id="IPR000210">
    <property type="entry name" value="BTB/POZ_dom"/>
</dbReference>
<dbReference type="EnsemblMetazoa" id="tetur02g03660.1">
    <property type="protein sequence ID" value="tetur02g03660.1"/>
    <property type="gene ID" value="tetur02g03660"/>
</dbReference>
<dbReference type="eggNOG" id="KOG1987">
    <property type="taxonomic scope" value="Eukaryota"/>
</dbReference>
<feature type="domain" description="MATH" evidence="2">
    <location>
        <begin position="26"/>
        <end position="162"/>
    </location>
</feature>
<dbReference type="HOGENOM" id="CLU_004253_2_0_1"/>
<evidence type="ECO:0000259" key="2">
    <source>
        <dbReference type="PROSITE" id="PS50144"/>
    </source>
</evidence>
<organism evidence="3 4">
    <name type="scientific">Tetranychus urticae</name>
    <name type="common">Two-spotted spider mite</name>
    <dbReference type="NCBI Taxonomy" id="32264"/>
    <lineage>
        <taxon>Eukaryota</taxon>
        <taxon>Metazoa</taxon>
        <taxon>Ecdysozoa</taxon>
        <taxon>Arthropoda</taxon>
        <taxon>Chelicerata</taxon>
        <taxon>Arachnida</taxon>
        <taxon>Acari</taxon>
        <taxon>Acariformes</taxon>
        <taxon>Trombidiformes</taxon>
        <taxon>Prostigmata</taxon>
        <taxon>Eleutherengona</taxon>
        <taxon>Raphignathae</taxon>
        <taxon>Tetranychoidea</taxon>
        <taxon>Tetranychidae</taxon>
        <taxon>Tetranychus</taxon>
    </lineage>
</organism>
<dbReference type="Gene3D" id="1.25.40.420">
    <property type="match status" value="1"/>
</dbReference>
<dbReference type="PROSITE" id="PS50144">
    <property type="entry name" value="MATH"/>
    <property type="match status" value="1"/>
</dbReference>
<dbReference type="GO" id="GO:0030163">
    <property type="term" value="P:protein catabolic process"/>
    <property type="evidence" value="ECO:0007669"/>
    <property type="project" value="UniProtKB-ARBA"/>
</dbReference>
<dbReference type="Gene3D" id="3.30.710.10">
    <property type="entry name" value="Potassium Channel Kv1.1, Chain A"/>
    <property type="match status" value="1"/>
</dbReference>
<evidence type="ECO:0000313" key="3">
    <source>
        <dbReference type="EnsemblMetazoa" id="tetur02g03660.1"/>
    </source>
</evidence>
<dbReference type="Proteomes" id="UP000015104">
    <property type="component" value="Unassembled WGS sequence"/>
</dbReference>
<dbReference type="PROSITE" id="PS50097">
    <property type="entry name" value="BTB"/>
    <property type="match status" value="1"/>
</dbReference>
<dbReference type="EMBL" id="CAEY01000792">
    <property type="status" value="NOT_ANNOTATED_CDS"/>
    <property type="molecule type" value="Genomic_DNA"/>
</dbReference>
<dbReference type="AlphaFoldDB" id="T1JV82"/>
<protein>
    <recommendedName>
        <fullName evidence="5">BTB domain-containing protein</fullName>
    </recommendedName>
</protein>
<dbReference type="SUPFAM" id="SSF49599">
    <property type="entry name" value="TRAF domain-like"/>
    <property type="match status" value="1"/>
</dbReference>
<name>T1JV82_TETUR</name>
<dbReference type="InterPro" id="IPR008974">
    <property type="entry name" value="TRAF-like"/>
</dbReference>
<dbReference type="SMART" id="SM00225">
    <property type="entry name" value="BTB"/>
    <property type="match status" value="1"/>
</dbReference>
<evidence type="ECO:0008006" key="5">
    <source>
        <dbReference type="Google" id="ProtNLM"/>
    </source>
</evidence>
<reference evidence="4" key="1">
    <citation type="submission" date="2011-08" db="EMBL/GenBank/DDBJ databases">
        <authorList>
            <person name="Rombauts S."/>
        </authorList>
    </citation>
    <scope>NUCLEOTIDE SEQUENCE</scope>
    <source>
        <strain evidence="4">London</strain>
    </source>
</reference>
<dbReference type="InterPro" id="IPR002083">
    <property type="entry name" value="MATH/TRAF_dom"/>
</dbReference>
<keyword evidence="4" id="KW-1185">Reference proteome</keyword>
<dbReference type="STRING" id="32264.T1JV82"/>
<reference evidence="3" key="2">
    <citation type="submission" date="2015-06" db="UniProtKB">
        <authorList>
            <consortium name="EnsemblMetazoa"/>
        </authorList>
    </citation>
    <scope>IDENTIFICATION</scope>
</reference>
<dbReference type="Pfam" id="PF00651">
    <property type="entry name" value="BTB"/>
    <property type="match status" value="1"/>
</dbReference>
<proteinExistence type="predicted"/>
<dbReference type="FunFam" id="3.30.710.10:FF:000159">
    <property type="entry name" value="Speckle-type POZ protein B"/>
    <property type="match status" value="1"/>
</dbReference>
<evidence type="ECO:0000313" key="4">
    <source>
        <dbReference type="Proteomes" id="UP000015104"/>
    </source>
</evidence>
<dbReference type="SUPFAM" id="SSF54695">
    <property type="entry name" value="POZ domain"/>
    <property type="match status" value="1"/>
</dbReference>
<dbReference type="Gene3D" id="2.60.210.10">
    <property type="entry name" value="Apoptosis, Tumor Necrosis Factor Receptor Associated Protein 2, Chain A"/>
    <property type="match status" value="1"/>
</dbReference>
<dbReference type="Pfam" id="PF22486">
    <property type="entry name" value="MATH_2"/>
    <property type="match status" value="1"/>
</dbReference>
<sequence>MAASHRRAQASLMPSSQSISLLPVTKFSHLWTIKNFSYIPSDTEFICCPNFSPPNSKDKWFMKLRPKTLDEQSGIEYIGIHLFLRSCEDRTKQQVRAKYVISVLDAEGDPRYTGECSRHEGRIFKAGTEGHGYKLLAPRELLLNPANNMLGAEDSLRILCEITMFGEVTSSLVPCPDNEHIELIYPEEALARHSIASDLTNFLTNGAEKTDVILEGKDKIQVKAHKIILSMRSKVIGAMFSHETKEKAESKIEVKDIDGAVLREMINFIYTDKVGNLEEYACDLLIAADKYDLPKLKMLCEQYLASKVTIETSGEILALADACNSIELKDKCLEFVVRNSHKIVNADSWESQVGKRPSLFKEAFELMAKRPRAN</sequence>
<feature type="domain" description="BTB" evidence="1">
    <location>
        <begin position="210"/>
        <end position="278"/>
    </location>
</feature>